<evidence type="ECO:0000256" key="8">
    <source>
        <dbReference type="ARBA" id="ARBA00023180"/>
    </source>
</evidence>
<feature type="compositionally biased region" description="Polar residues" evidence="11">
    <location>
        <begin position="258"/>
        <end position="278"/>
    </location>
</feature>
<comment type="caution">
    <text evidence="14">The sequence shown here is derived from an EMBL/GenBank/DDBJ whole genome shotgun (WGS) entry which is preliminary data.</text>
</comment>
<dbReference type="OMA" id="PRIVEHM"/>
<dbReference type="GO" id="GO:0005201">
    <property type="term" value="F:extracellular matrix structural constituent"/>
    <property type="evidence" value="ECO:0007669"/>
    <property type="project" value="TreeGrafter"/>
</dbReference>
<keyword evidence="2" id="KW-0964">Secreted</keyword>
<gene>
    <name evidence="14" type="primary">fga</name>
    <name evidence="14" type="ORF">G4P62_003717</name>
</gene>
<dbReference type="OrthoDB" id="9945370at2759"/>
<dbReference type="SMART" id="SM00186">
    <property type="entry name" value="FBG"/>
    <property type="match status" value="1"/>
</dbReference>
<dbReference type="PANTHER" id="PTHR47221:SF6">
    <property type="entry name" value="FIBRINOGEN ALPHA CHAIN"/>
    <property type="match status" value="1"/>
</dbReference>
<dbReference type="GO" id="GO:0005577">
    <property type="term" value="C:fibrinogen complex"/>
    <property type="evidence" value="ECO:0007669"/>
    <property type="project" value="InterPro"/>
</dbReference>
<dbReference type="Pfam" id="PF00147">
    <property type="entry name" value="Fibrinogen_C"/>
    <property type="match status" value="1"/>
</dbReference>
<dbReference type="InterPro" id="IPR020837">
    <property type="entry name" value="Fibrinogen_CS"/>
</dbReference>
<organism evidence="14 15">
    <name type="scientific">Nothobranchius furzeri</name>
    <name type="common">Turquoise killifish</name>
    <dbReference type="NCBI Taxonomy" id="105023"/>
    <lineage>
        <taxon>Eukaryota</taxon>
        <taxon>Metazoa</taxon>
        <taxon>Chordata</taxon>
        <taxon>Craniata</taxon>
        <taxon>Vertebrata</taxon>
        <taxon>Euteleostomi</taxon>
        <taxon>Actinopterygii</taxon>
        <taxon>Neopterygii</taxon>
        <taxon>Teleostei</taxon>
        <taxon>Neoteleostei</taxon>
        <taxon>Acanthomorphata</taxon>
        <taxon>Ovalentaria</taxon>
        <taxon>Atherinomorphae</taxon>
        <taxon>Cyprinodontiformes</taxon>
        <taxon>Nothobranchiidae</taxon>
        <taxon>Nothobranchius</taxon>
    </lineage>
</organism>
<keyword evidence="8" id="KW-0325">Glycoprotein</keyword>
<dbReference type="GO" id="GO:0042730">
    <property type="term" value="P:fibrinolysis"/>
    <property type="evidence" value="ECO:0007669"/>
    <property type="project" value="TreeGrafter"/>
</dbReference>
<dbReference type="SUPFAM" id="SSF58010">
    <property type="entry name" value="Fibrinogen coiled-coil and central regions"/>
    <property type="match status" value="1"/>
</dbReference>
<dbReference type="GO" id="GO:0034116">
    <property type="term" value="P:positive regulation of heterotypic cell-cell adhesion"/>
    <property type="evidence" value="ECO:0007669"/>
    <property type="project" value="TreeGrafter"/>
</dbReference>
<evidence type="ECO:0000259" key="13">
    <source>
        <dbReference type="PROSITE" id="PS51406"/>
    </source>
</evidence>
<evidence type="ECO:0000256" key="3">
    <source>
        <dbReference type="ARBA" id="ARBA00022696"/>
    </source>
</evidence>
<feature type="chain" id="PRO_5039359769" evidence="12">
    <location>
        <begin position="21"/>
        <end position="683"/>
    </location>
</feature>
<dbReference type="GO" id="GO:0051258">
    <property type="term" value="P:protein polymerization"/>
    <property type="evidence" value="ECO:0007669"/>
    <property type="project" value="InterPro"/>
</dbReference>
<dbReference type="PROSITE" id="PS51406">
    <property type="entry name" value="FIBRINOGEN_C_2"/>
    <property type="match status" value="1"/>
</dbReference>
<dbReference type="KEGG" id="nfu:107376821"/>
<feature type="domain" description="Fibrinogen C-terminal" evidence="13">
    <location>
        <begin position="450"/>
        <end position="682"/>
    </location>
</feature>
<feature type="coiled-coil region" evidence="10">
    <location>
        <begin position="124"/>
        <end position="203"/>
    </location>
</feature>
<dbReference type="GO" id="GO:0030674">
    <property type="term" value="F:protein-macromolecule adaptor activity"/>
    <property type="evidence" value="ECO:0007669"/>
    <property type="project" value="TreeGrafter"/>
</dbReference>
<evidence type="ECO:0000256" key="11">
    <source>
        <dbReference type="SAM" id="MobiDB-lite"/>
    </source>
</evidence>
<dbReference type="InterPro" id="IPR002181">
    <property type="entry name" value="Fibrinogen_a/b/g_C_dom"/>
</dbReference>
<dbReference type="SMART" id="SM01212">
    <property type="entry name" value="Fib_alpha"/>
    <property type="match status" value="1"/>
</dbReference>
<evidence type="ECO:0000256" key="12">
    <source>
        <dbReference type="SAM" id="SignalP"/>
    </source>
</evidence>
<evidence type="ECO:0000256" key="5">
    <source>
        <dbReference type="ARBA" id="ARBA00023054"/>
    </source>
</evidence>
<protein>
    <submittedName>
        <fullName evidence="14">Fibrinogen alpha chain</fullName>
    </submittedName>
</protein>
<evidence type="ECO:0000256" key="6">
    <source>
        <dbReference type="ARBA" id="ARBA00023084"/>
    </source>
</evidence>
<keyword evidence="3" id="KW-0356">Hemostasis</keyword>
<keyword evidence="7" id="KW-1015">Disulfide bond</keyword>
<evidence type="ECO:0000313" key="14">
    <source>
        <dbReference type="EMBL" id="KAF7229775.1"/>
    </source>
</evidence>
<dbReference type="Gene3D" id="1.20.5.50">
    <property type="match status" value="1"/>
</dbReference>
<dbReference type="Pfam" id="PF08702">
    <property type="entry name" value="Fib_alpha"/>
    <property type="match status" value="1"/>
</dbReference>
<dbReference type="InterPro" id="IPR012290">
    <property type="entry name" value="Fibrinogen_a/b/g_coil_dom"/>
</dbReference>
<dbReference type="Proteomes" id="UP000822369">
    <property type="component" value="Chromosome 1"/>
</dbReference>
<dbReference type="PROSITE" id="PS00514">
    <property type="entry name" value="FIBRINOGEN_C_1"/>
    <property type="match status" value="1"/>
</dbReference>
<dbReference type="InterPro" id="IPR037579">
    <property type="entry name" value="FIB_ANG-like"/>
</dbReference>
<keyword evidence="5 10" id="KW-0175">Coiled coil</keyword>
<comment type="subcellular location">
    <subcellularLocation>
        <location evidence="1">Secreted</location>
    </subcellularLocation>
</comment>
<proteinExistence type="predicted"/>
<dbReference type="Gene3D" id="3.90.215.10">
    <property type="entry name" value="Gamma Fibrinogen, chain A, domain 1"/>
    <property type="match status" value="1"/>
</dbReference>
<feature type="signal peptide" evidence="12">
    <location>
        <begin position="1"/>
        <end position="20"/>
    </location>
</feature>
<accession>A0A9D2YZQ2</accession>
<dbReference type="InterPro" id="IPR036056">
    <property type="entry name" value="Fibrinogen-like_C"/>
</dbReference>
<reference evidence="14" key="1">
    <citation type="submission" date="2020-03" db="EMBL/GenBank/DDBJ databases">
        <title>Intra-Species Differences in Population Size shape Life History and Genome Evolution.</title>
        <authorList>
            <person name="Willemsen D."/>
            <person name="Cui R."/>
            <person name="Valenzano D.R."/>
        </authorList>
    </citation>
    <scope>NUCLEOTIDE SEQUENCE</scope>
    <source>
        <strain evidence="14">GRZ</strain>
        <tissue evidence="14">Whole</tissue>
    </source>
</reference>
<evidence type="ECO:0000256" key="9">
    <source>
        <dbReference type="ARBA" id="ARBA00025974"/>
    </source>
</evidence>
<evidence type="ECO:0000256" key="4">
    <source>
        <dbReference type="ARBA" id="ARBA00022729"/>
    </source>
</evidence>
<dbReference type="AlphaFoldDB" id="A0A9D2YZQ2"/>
<feature type="region of interest" description="Disordered" evidence="11">
    <location>
        <begin position="371"/>
        <end position="400"/>
    </location>
</feature>
<dbReference type="InterPro" id="IPR014716">
    <property type="entry name" value="Fibrinogen_a/b/g_C_1"/>
</dbReference>
<evidence type="ECO:0000256" key="7">
    <source>
        <dbReference type="ARBA" id="ARBA00023157"/>
    </source>
</evidence>
<dbReference type="SUPFAM" id="SSF56496">
    <property type="entry name" value="Fibrinogen C-terminal domain-like"/>
    <property type="match status" value="1"/>
</dbReference>
<dbReference type="GO" id="GO:0005102">
    <property type="term" value="F:signaling receptor binding"/>
    <property type="evidence" value="ECO:0007669"/>
    <property type="project" value="InterPro"/>
</dbReference>
<evidence type="ECO:0000313" key="15">
    <source>
        <dbReference type="Proteomes" id="UP000822369"/>
    </source>
</evidence>
<name>A0A9D2YZQ2_NOTFU</name>
<dbReference type="RefSeq" id="XP_015801603.3">
    <property type="nucleotide sequence ID" value="XM_015946117.3"/>
</dbReference>
<dbReference type="EMBL" id="JAAVVJ010000001">
    <property type="protein sequence ID" value="KAF7229775.1"/>
    <property type="molecule type" value="Genomic_DNA"/>
</dbReference>
<dbReference type="CTD" id="2243"/>
<dbReference type="CDD" id="cd00087">
    <property type="entry name" value="FReD"/>
    <property type="match status" value="1"/>
</dbReference>
<dbReference type="GO" id="GO:0072377">
    <property type="term" value="P:blood coagulation, common pathway"/>
    <property type="evidence" value="ECO:0007669"/>
    <property type="project" value="TreeGrafter"/>
</dbReference>
<keyword evidence="4 12" id="KW-0732">Signal</keyword>
<dbReference type="PANTHER" id="PTHR47221">
    <property type="entry name" value="FIBRINOGEN ALPHA CHAIN"/>
    <property type="match status" value="1"/>
</dbReference>
<feature type="compositionally biased region" description="Low complexity" evidence="11">
    <location>
        <begin position="372"/>
        <end position="400"/>
    </location>
</feature>
<keyword evidence="6" id="KW-0094">Blood coagulation</keyword>
<dbReference type="GO" id="GO:0070527">
    <property type="term" value="P:platelet aggregation"/>
    <property type="evidence" value="ECO:0007669"/>
    <property type="project" value="TreeGrafter"/>
</dbReference>
<dbReference type="GeneID" id="107376821"/>
<sequence length="683" mass="75070">MKMMRLLVCLVCVAVTQVASQVDPRGARPVEPATRSDKCSTQKEWPFCTDDDWLSKCPSGCRIQGLMDKADHELLKKIEKIRSLLNQNKAKHRSTDQVSKQTYDYLRDRLTTDSGNNNNYYDLAQSLRQRITDMKIRIDNQMNTLAALKNRVKNQVTEMQRLEVDIDIKLRSCKGSCGGYSEYQVDKESYVNLDKQMRQLEAQSAQSVESVGTLYVMKTSSLQTAAAETRFKSKDVGGQKKDDVFSEVKTLQFVLEQEGSSSSPATVSKEPGTSQLQGTPAPLLPSSSSSSSSSKYITQLGGPGDFPGGFGTFDNSGQDRVYYGSTKTSSCTKSIKRTVVLTKDGPVEKTEEVMQGGPECRGMTELTKGGMSSLFPTLTHTSSSSSSSLTHTSSSSSGGAKGSLLGDSKLGFMDPFRDDGFDLGAFMPDNAEDDVPDFHARSVKSAPVQRQDDFVGKDCVDAYQKHLKGETNGLFKIKPGGTDSTVVEVYCHQEGIMGGWLLVQQRASGSVSFNRTWAEYRDGFGSVDAEGNGEFWLGNQLLHLLTNQSETMLKVELEDWEGGAATAEYSVRVGSKEEGYPLHVSGFTGDAGDALLKSHSGMKFSTFDKDDDKWERNCAEVYGGGWWYNSCQLANLNGVYYRGSYDPKGSAPHQAENGVVWTTFKPATYSLKAVRMFVRPAEF</sequence>
<evidence type="ECO:0000256" key="2">
    <source>
        <dbReference type="ARBA" id="ARBA00022525"/>
    </source>
</evidence>
<feature type="region of interest" description="Disordered" evidence="11">
    <location>
        <begin position="256"/>
        <end position="301"/>
    </location>
</feature>
<evidence type="ECO:0000256" key="1">
    <source>
        <dbReference type="ARBA" id="ARBA00004613"/>
    </source>
</evidence>
<comment type="subunit">
    <text evidence="9">Heterohexamer; disulfide linked. Contains 2 sets of 3 non-identical chains (alpha, beta and gamma). The 2 heterotrimers are in head to head conformation with the N-termini in a small central domain.</text>
</comment>
<evidence type="ECO:0000256" key="10">
    <source>
        <dbReference type="SAM" id="Coils"/>
    </source>
</evidence>